<reference evidence="2 3" key="1">
    <citation type="journal article" date="2018" name="Mol. Ecol.">
        <title>The obligate alkalophilic soda-lake fungus Sodiomyces alkalinus has shifted to a protein diet.</title>
        <authorList>
            <person name="Grum-Grzhimaylo A.A."/>
            <person name="Falkoski D.L."/>
            <person name="van den Heuvel J."/>
            <person name="Valero-Jimenez C.A."/>
            <person name="Min B."/>
            <person name="Choi I.G."/>
            <person name="Lipzen A."/>
            <person name="Daum C.G."/>
            <person name="Aanen D.K."/>
            <person name="Tsang A."/>
            <person name="Henrissat B."/>
            <person name="Bilanenko E.N."/>
            <person name="de Vries R.P."/>
            <person name="van Kan J.A.L."/>
            <person name="Grigoriev I.V."/>
            <person name="Debets A.J.M."/>
        </authorList>
    </citation>
    <scope>NUCLEOTIDE SEQUENCE [LARGE SCALE GENOMIC DNA]</scope>
    <source>
        <strain evidence="2 3">F11</strain>
    </source>
</reference>
<sequence length="298" mass="33093">MSHSSGREGWCKSCPHAMDKHKKEYCSACRGYVQICMCLNHEGGDPIYKICFGKCKCRFPTTAYGASLTWLAAYQYRPDHEAYIPALHPDYTIEEDTTEISNADPSNLDFDYEQLGTDPGLDIEESSAAVAGPNALRQQPESPDPLSYTGQSPTSLEKAMGSMSIGVHGERSESPDPLVMPGPSAWNGPTEVKPVAAYGGIAFQSGDTWFHTSPEQWLWLGGCWMFFDSDRQFNCQALPVTGPKVKGKGKEKKAEKDNIEVNPVAAYGRIAFQYHMWQMATYSERAMAQEAWPISIHR</sequence>
<name>A0A3N2PLM0_SODAK</name>
<keyword evidence="3" id="KW-1185">Reference proteome</keyword>
<accession>A0A3N2PLM0</accession>
<dbReference type="RefSeq" id="XP_028463224.1">
    <property type="nucleotide sequence ID" value="XM_028610770.1"/>
</dbReference>
<dbReference type="GeneID" id="39579248"/>
<feature type="region of interest" description="Disordered" evidence="1">
    <location>
        <begin position="134"/>
        <end position="154"/>
    </location>
</feature>
<proteinExistence type="predicted"/>
<dbReference type="AlphaFoldDB" id="A0A3N2PLM0"/>
<evidence type="ECO:0000313" key="2">
    <source>
        <dbReference type="EMBL" id="ROT35418.1"/>
    </source>
</evidence>
<evidence type="ECO:0000313" key="3">
    <source>
        <dbReference type="Proteomes" id="UP000272025"/>
    </source>
</evidence>
<evidence type="ECO:0000256" key="1">
    <source>
        <dbReference type="SAM" id="MobiDB-lite"/>
    </source>
</evidence>
<gene>
    <name evidence="2" type="ORF">SODALDRAFT_328760</name>
</gene>
<dbReference type="EMBL" id="ML119061">
    <property type="protein sequence ID" value="ROT35418.1"/>
    <property type="molecule type" value="Genomic_DNA"/>
</dbReference>
<protein>
    <submittedName>
        <fullName evidence="2">Uncharacterized protein</fullName>
    </submittedName>
</protein>
<dbReference type="Proteomes" id="UP000272025">
    <property type="component" value="Unassembled WGS sequence"/>
</dbReference>
<organism evidence="2 3">
    <name type="scientific">Sodiomyces alkalinus (strain CBS 110278 / VKM F-3762 / F11)</name>
    <name type="common">Alkaliphilic filamentous fungus</name>
    <dbReference type="NCBI Taxonomy" id="1314773"/>
    <lineage>
        <taxon>Eukaryota</taxon>
        <taxon>Fungi</taxon>
        <taxon>Dikarya</taxon>
        <taxon>Ascomycota</taxon>
        <taxon>Pezizomycotina</taxon>
        <taxon>Sordariomycetes</taxon>
        <taxon>Hypocreomycetidae</taxon>
        <taxon>Glomerellales</taxon>
        <taxon>Plectosphaerellaceae</taxon>
        <taxon>Sodiomyces</taxon>
    </lineage>
</organism>